<feature type="transmembrane region" description="Helical" evidence="1">
    <location>
        <begin position="6"/>
        <end position="22"/>
    </location>
</feature>
<dbReference type="AlphaFoldDB" id="A0AAD7AU82"/>
<comment type="caution">
    <text evidence="2">The sequence shown here is derived from an EMBL/GenBank/DDBJ whole genome shotgun (WGS) entry which is preliminary data.</text>
</comment>
<accession>A0AAD7AU82</accession>
<evidence type="ECO:0000256" key="1">
    <source>
        <dbReference type="SAM" id="Phobius"/>
    </source>
</evidence>
<keyword evidence="1" id="KW-1133">Transmembrane helix</keyword>
<dbReference type="Proteomes" id="UP001218218">
    <property type="component" value="Unassembled WGS sequence"/>
</dbReference>
<keyword evidence="3" id="KW-1185">Reference proteome</keyword>
<keyword evidence="1" id="KW-0812">Transmembrane</keyword>
<protein>
    <submittedName>
        <fullName evidence="2">Uncharacterized protein</fullName>
    </submittedName>
</protein>
<keyword evidence="1" id="KW-0472">Membrane</keyword>
<organism evidence="2 3">
    <name type="scientific">Mycena albidolilacea</name>
    <dbReference type="NCBI Taxonomy" id="1033008"/>
    <lineage>
        <taxon>Eukaryota</taxon>
        <taxon>Fungi</taxon>
        <taxon>Dikarya</taxon>
        <taxon>Basidiomycota</taxon>
        <taxon>Agaricomycotina</taxon>
        <taxon>Agaricomycetes</taxon>
        <taxon>Agaricomycetidae</taxon>
        <taxon>Agaricales</taxon>
        <taxon>Marasmiineae</taxon>
        <taxon>Mycenaceae</taxon>
        <taxon>Mycena</taxon>
    </lineage>
</organism>
<reference evidence="2" key="1">
    <citation type="submission" date="2023-03" db="EMBL/GenBank/DDBJ databases">
        <title>Massive genome expansion in bonnet fungi (Mycena s.s.) driven by repeated elements and novel gene families across ecological guilds.</title>
        <authorList>
            <consortium name="Lawrence Berkeley National Laboratory"/>
            <person name="Harder C.B."/>
            <person name="Miyauchi S."/>
            <person name="Viragh M."/>
            <person name="Kuo A."/>
            <person name="Thoen E."/>
            <person name="Andreopoulos B."/>
            <person name="Lu D."/>
            <person name="Skrede I."/>
            <person name="Drula E."/>
            <person name="Henrissat B."/>
            <person name="Morin E."/>
            <person name="Kohler A."/>
            <person name="Barry K."/>
            <person name="LaButti K."/>
            <person name="Morin E."/>
            <person name="Salamov A."/>
            <person name="Lipzen A."/>
            <person name="Mereny Z."/>
            <person name="Hegedus B."/>
            <person name="Baldrian P."/>
            <person name="Stursova M."/>
            <person name="Weitz H."/>
            <person name="Taylor A."/>
            <person name="Grigoriev I.V."/>
            <person name="Nagy L.G."/>
            <person name="Martin F."/>
            <person name="Kauserud H."/>
        </authorList>
    </citation>
    <scope>NUCLEOTIDE SEQUENCE</scope>
    <source>
        <strain evidence="2">CBHHK002</strain>
    </source>
</reference>
<proteinExistence type="predicted"/>
<evidence type="ECO:0000313" key="2">
    <source>
        <dbReference type="EMBL" id="KAJ7367665.1"/>
    </source>
</evidence>
<evidence type="ECO:0000313" key="3">
    <source>
        <dbReference type="Proteomes" id="UP001218218"/>
    </source>
</evidence>
<gene>
    <name evidence="2" type="ORF">DFH08DRAFT_795810</name>
</gene>
<sequence length="154" mass="17256">MPQDAIHLAWIVILDVLFICFVHKGSGNSDALALKGSWPYMGAPLTRDLQTMWKRHYQIHYEKQWEYCGWGLLSGNVGEDSQAPDNQPLQSDSSGRVAAGYNAGMGIQEHDCCWTHFTKIVILVLKMLEKAAKARIVKEGVIPMPSSNKQADFH</sequence>
<name>A0AAD7AU82_9AGAR</name>
<dbReference type="EMBL" id="JARIHO010000001">
    <property type="protein sequence ID" value="KAJ7367665.1"/>
    <property type="molecule type" value="Genomic_DNA"/>
</dbReference>